<keyword evidence="6 13" id="KW-1133">Transmembrane helix</keyword>
<evidence type="ECO:0000256" key="2">
    <source>
        <dbReference type="ARBA" id="ARBA00008685"/>
    </source>
</evidence>
<dbReference type="InterPro" id="IPR001320">
    <property type="entry name" value="Iontro_rcpt_C"/>
</dbReference>
<dbReference type="EnsemblMetazoa" id="SMAR013350-RA">
    <property type="protein sequence ID" value="SMAR013350-PA"/>
    <property type="gene ID" value="SMAR013350"/>
</dbReference>
<keyword evidence="5 13" id="KW-0812">Transmembrane</keyword>
<dbReference type="HOGENOM" id="CLU_037166_0_0_1"/>
<evidence type="ECO:0000256" key="10">
    <source>
        <dbReference type="ARBA" id="ARBA00023180"/>
    </source>
</evidence>
<feature type="transmembrane region" description="Helical" evidence="13">
    <location>
        <begin position="200"/>
        <end position="219"/>
    </location>
</feature>
<keyword evidence="4" id="KW-1003">Cell membrane</keyword>
<reference evidence="16" key="2">
    <citation type="submission" date="2015-02" db="UniProtKB">
        <authorList>
            <consortium name="EnsemblMetazoa"/>
        </authorList>
    </citation>
    <scope>IDENTIFICATION</scope>
</reference>
<dbReference type="Proteomes" id="UP000014500">
    <property type="component" value="Unassembled WGS sequence"/>
</dbReference>
<name>T1JHL9_STRMM</name>
<dbReference type="GO" id="GO:0015276">
    <property type="term" value="F:ligand-gated monoatomic ion channel activity"/>
    <property type="evidence" value="ECO:0007669"/>
    <property type="project" value="InterPro"/>
</dbReference>
<evidence type="ECO:0000256" key="7">
    <source>
        <dbReference type="ARBA" id="ARBA00023065"/>
    </source>
</evidence>
<evidence type="ECO:0000259" key="15">
    <source>
        <dbReference type="Pfam" id="PF10613"/>
    </source>
</evidence>
<keyword evidence="7" id="KW-0406">Ion transport</keyword>
<evidence type="ECO:0000313" key="16">
    <source>
        <dbReference type="EnsemblMetazoa" id="SMAR013350-PA"/>
    </source>
</evidence>
<evidence type="ECO:0000256" key="11">
    <source>
        <dbReference type="ARBA" id="ARBA00023286"/>
    </source>
</evidence>
<accession>T1JHL9</accession>
<evidence type="ECO:0000256" key="8">
    <source>
        <dbReference type="ARBA" id="ARBA00023136"/>
    </source>
</evidence>
<dbReference type="InterPro" id="IPR052192">
    <property type="entry name" value="Insect_Ionotropic_Sensory_Rcpt"/>
</dbReference>
<dbReference type="EMBL" id="JH431613">
    <property type="status" value="NOT_ANNOTATED_CDS"/>
    <property type="molecule type" value="Genomic_DNA"/>
</dbReference>
<dbReference type="InterPro" id="IPR019594">
    <property type="entry name" value="Glu/Gly-bd"/>
</dbReference>
<organism evidence="16 17">
    <name type="scientific">Strigamia maritima</name>
    <name type="common">European centipede</name>
    <name type="synonym">Geophilus maritimus</name>
    <dbReference type="NCBI Taxonomy" id="126957"/>
    <lineage>
        <taxon>Eukaryota</taxon>
        <taxon>Metazoa</taxon>
        <taxon>Ecdysozoa</taxon>
        <taxon>Arthropoda</taxon>
        <taxon>Myriapoda</taxon>
        <taxon>Chilopoda</taxon>
        <taxon>Pleurostigmophora</taxon>
        <taxon>Geophilomorpha</taxon>
        <taxon>Linotaeniidae</taxon>
        <taxon>Strigamia</taxon>
    </lineage>
</organism>
<dbReference type="Pfam" id="PF00060">
    <property type="entry name" value="Lig_chan"/>
    <property type="match status" value="1"/>
</dbReference>
<evidence type="ECO:0000256" key="5">
    <source>
        <dbReference type="ARBA" id="ARBA00022692"/>
    </source>
</evidence>
<evidence type="ECO:0000313" key="17">
    <source>
        <dbReference type="Proteomes" id="UP000014500"/>
    </source>
</evidence>
<dbReference type="Pfam" id="PF10613">
    <property type="entry name" value="Lig_chan-Glu_bd"/>
    <property type="match status" value="1"/>
</dbReference>
<comment type="subcellular location">
    <subcellularLocation>
        <location evidence="1">Cell membrane</location>
        <topology evidence="1">Multi-pass membrane protein</topology>
    </subcellularLocation>
</comment>
<dbReference type="GO" id="GO:0050906">
    <property type="term" value="P:detection of stimulus involved in sensory perception"/>
    <property type="evidence" value="ECO:0007669"/>
    <property type="project" value="UniProtKB-ARBA"/>
</dbReference>
<dbReference type="PhylomeDB" id="T1JHL9"/>
<dbReference type="GO" id="GO:0005886">
    <property type="term" value="C:plasma membrane"/>
    <property type="evidence" value="ECO:0007669"/>
    <property type="project" value="UniProtKB-SubCell"/>
</dbReference>
<evidence type="ECO:0000256" key="12">
    <source>
        <dbReference type="ARBA" id="ARBA00023303"/>
    </source>
</evidence>
<dbReference type="Gene3D" id="1.10.287.70">
    <property type="match status" value="1"/>
</dbReference>
<dbReference type="PANTHER" id="PTHR42643">
    <property type="entry name" value="IONOTROPIC RECEPTOR 20A-RELATED"/>
    <property type="match status" value="1"/>
</dbReference>
<keyword evidence="3" id="KW-0813">Transport</keyword>
<evidence type="ECO:0000259" key="14">
    <source>
        <dbReference type="Pfam" id="PF00060"/>
    </source>
</evidence>
<sequence>MGYTTRNLKFNSIGCPRVTLIPKKDSFLETVSTKDFQYLGYKWQRMGKKYFLQLNCDNQSIVTIQNVKQNEDLDKKKIILITYCDIYPPDITVTYINKSLVLGGYFGELFTIFGRTFNVSYKMTRNKAYGAFINGSWIGMVGDLVHGRADITIGISMTRRRRDAINFSPQLFPDKYEIIFRTLNQYEWNYKFYFQPYNTQMWLCVFAMSLAVILFRVLADVCVARRRHFGSHLLSFSNDLLLSWPIVLQGNLPSFSLLSMKLVFGIYIAFSMLLLISYNSKLTSLLATRLTKVPFSSLEDMFSNTQYLPVILKGAVMEEMFPIPPYENVLRVNTILEGIELTYERKFALISQLQVIHNLIGVNCSFSVTPRSATLEFIALGYSKQFAYMDFFNFKILLLKQCGILAAEFKHYYLDERHRCLENQFNSVSFGQIIGPFLFIMRAILISLIFVIFELIIGK</sequence>
<dbReference type="Gene3D" id="3.40.190.10">
    <property type="entry name" value="Periplasmic binding protein-like II"/>
    <property type="match status" value="1"/>
</dbReference>
<keyword evidence="8 13" id="KW-0472">Membrane</keyword>
<evidence type="ECO:0000256" key="9">
    <source>
        <dbReference type="ARBA" id="ARBA00023170"/>
    </source>
</evidence>
<protein>
    <submittedName>
        <fullName evidence="16">Uncharacterized protein</fullName>
    </submittedName>
</protein>
<evidence type="ECO:0000256" key="6">
    <source>
        <dbReference type="ARBA" id="ARBA00022989"/>
    </source>
</evidence>
<evidence type="ECO:0000256" key="3">
    <source>
        <dbReference type="ARBA" id="ARBA00022448"/>
    </source>
</evidence>
<proteinExistence type="inferred from homology"/>
<evidence type="ECO:0000256" key="1">
    <source>
        <dbReference type="ARBA" id="ARBA00004651"/>
    </source>
</evidence>
<feature type="domain" description="Ionotropic glutamate receptor L-glutamate and glycine-binding" evidence="15">
    <location>
        <begin position="103"/>
        <end position="180"/>
    </location>
</feature>
<dbReference type="eggNOG" id="KOG1052">
    <property type="taxonomic scope" value="Eukaryota"/>
</dbReference>
<feature type="transmembrane region" description="Helical" evidence="13">
    <location>
        <begin position="254"/>
        <end position="276"/>
    </location>
</feature>
<dbReference type="SUPFAM" id="SSF53850">
    <property type="entry name" value="Periplasmic binding protein-like II"/>
    <property type="match status" value="1"/>
</dbReference>
<evidence type="ECO:0000256" key="13">
    <source>
        <dbReference type="SAM" id="Phobius"/>
    </source>
</evidence>
<comment type="similarity">
    <text evidence="2">Belongs to the glutamate-gated ion channel (TC 1.A.10.1) family.</text>
</comment>
<keyword evidence="11" id="KW-1071">Ligand-gated ion channel</keyword>
<keyword evidence="17" id="KW-1185">Reference proteome</keyword>
<feature type="domain" description="Ionotropic glutamate receptor C-terminal" evidence="14">
    <location>
        <begin position="200"/>
        <end position="374"/>
    </location>
</feature>
<dbReference type="PANTHER" id="PTHR42643:SF30">
    <property type="entry name" value="IONOTROPIC RECEPTOR 40A-RELATED"/>
    <property type="match status" value="1"/>
</dbReference>
<keyword evidence="12" id="KW-0407">Ion channel</keyword>
<reference evidence="17" key="1">
    <citation type="submission" date="2011-05" db="EMBL/GenBank/DDBJ databases">
        <authorList>
            <person name="Richards S.R."/>
            <person name="Qu J."/>
            <person name="Jiang H."/>
            <person name="Jhangiani S.N."/>
            <person name="Agravi P."/>
            <person name="Goodspeed R."/>
            <person name="Gross S."/>
            <person name="Mandapat C."/>
            <person name="Jackson L."/>
            <person name="Mathew T."/>
            <person name="Pu L."/>
            <person name="Thornton R."/>
            <person name="Saada N."/>
            <person name="Wilczek-Boney K.B."/>
            <person name="Lee S."/>
            <person name="Kovar C."/>
            <person name="Wu Y."/>
            <person name="Scherer S.E."/>
            <person name="Worley K.C."/>
            <person name="Muzny D.M."/>
            <person name="Gibbs R."/>
        </authorList>
    </citation>
    <scope>NUCLEOTIDE SEQUENCE</scope>
    <source>
        <strain evidence="17">Brora</strain>
    </source>
</reference>
<dbReference type="STRING" id="126957.T1JHL9"/>
<keyword evidence="10" id="KW-0325">Glycoprotein</keyword>
<feature type="transmembrane region" description="Helical" evidence="13">
    <location>
        <begin position="433"/>
        <end position="457"/>
    </location>
</feature>
<dbReference type="AlphaFoldDB" id="T1JHL9"/>
<evidence type="ECO:0000256" key="4">
    <source>
        <dbReference type="ARBA" id="ARBA00022475"/>
    </source>
</evidence>
<keyword evidence="9" id="KW-0675">Receptor</keyword>